<dbReference type="Proteomes" id="UP000647241">
    <property type="component" value="Unassembled WGS sequence"/>
</dbReference>
<organism evidence="1 2">
    <name type="scientific">Edaphobacter dinghuensis</name>
    <dbReference type="NCBI Taxonomy" id="1560005"/>
    <lineage>
        <taxon>Bacteria</taxon>
        <taxon>Pseudomonadati</taxon>
        <taxon>Acidobacteriota</taxon>
        <taxon>Terriglobia</taxon>
        <taxon>Terriglobales</taxon>
        <taxon>Acidobacteriaceae</taxon>
        <taxon>Edaphobacter</taxon>
    </lineage>
</organism>
<sequence length="266" mass="28437">MLLLLAAGRTAFAGPPFQTDDPDPVAYRHFEAYAFELSDGTVPGGTMLEIPSFEMNWGVVPNVQLHLVVPVGASFAPNGGPVHYGVGDTELGAKVRLVKETKRVPEVGIFPFVELPSGSAANGLGVGTTWYRLPLWIQKSWGPWTSYGGGGEAVVPQTGYKNYPFAGWLVQRQMNKKVMLGVELFGHGAEGEAATSTRSSTMADLGGSYEFKDGFDLLFAAGRSVAGQAETYTYLALYWTWGKDAKGGDEKGGGAPGGMLQKIHLR</sequence>
<gene>
    <name evidence="1" type="ORF">GCM10011585_27680</name>
</gene>
<dbReference type="AlphaFoldDB" id="A0A917M8V2"/>
<evidence type="ECO:0000313" key="1">
    <source>
        <dbReference type="EMBL" id="GGG82562.1"/>
    </source>
</evidence>
<keyword evidence="2" id="KW-1185">Reference proteome</keyword>
<reference evidence="1" key="1">
    <citation type="journal article" date="2014" name="Int. J. Syst. Evol. Microbiol.">
        <title>Complete genome sequence of Corynebacterium casei LMG S-19264T (=DSM 44701T), isolated from a smear-ripened cheese.</title>
        <authorList>
            <consortium name="US DOE Joint Genome Institute (JGI-PGF)"/>
            <person name="Walter F."/>
            <person name="Albersmeier A."/>
            <person name="Kalinowski J."/>
            <person name="Ruckert C."/>
        </authorList>
    </citation>
    <scope>NUCLEOTIDE SEQUENCE</scope>
    <source>
        <strain evidence="1">CGMCC 1.12997</strain>
    </source>
</reference>
<accession>A0A917M8V2</accession>
<name>A0A917M8V2_9BACT</name>
<dbReference type="EMBL" id="BMGT01000003">
    <property type="protein sequence ID" value="GGG82562.1"/>
    <property type="molecule type" value="Genomic_DNA"/>
</dbReference>
<evidence type="ECO:0000313" key="2">
    <source>
        <dbReference type="Proteomes" id="UP000647241"/>
    </source>
</evidence>
<reference evidence="1" key="2">
    <citation type="submission" date="2020-09" db="EMBL/GenBank/DDBJ databases">
        <authorList>
            <person name="Sun Q."/>
            <person name="Zhou Y."/>
        </authorList>
    </citation>
    <scope>NUCLEOTIDE SEQUENCE</scope>
    <source>
        <strain evidence="1">CGMCC 1.12997</strain>
    </source>
</reference>
<protein>
    <submittedName>
        <fullName evidence="1">Uncharacterized protein</fullName>
    </submittedName>
</protein>
<proteinExistence type="predicted"/>
<comment type="caution">
    <text evidence="1">The sequence shown here is derived from an EMBL/GenBank/DDBJ whole genome shotgun (WGS) entry which is preliminary data.</text>
</comment>